<keyword evidence="1" id="KW-0812">Transmembrane</keyword>
<dbReference type="GO" id="GO:0014808">
    <property type="term" value="P:release of sequestered calcium ion into cytosol by sarcoplasmic reticulum"/>
    <property type="evidence" value="ECO:0007669"/>
    <property type="project" value="TreeGrafter"/>
</dbReference>
<dbReference type="GO" id="GO:0006941">
    <property type="term" value="P:striated muscle contraction"/>
    <property type="evidence" value="ECO:0007669"/>
    <property type="project" value="TreeGrafter"/>
</dbReference>
<dbReference type="AlphaFoldDB" id="A0A183DGT0"/>
<dbReference type="PANTHER" id="PTHR46399">
    <property type="entry name" value="B30.2/SPRY DOMAIN-CONTAINING PROTEIN"/>
    <property type="match status" value="1"/>
</dbReference>
<keyword evidence="1" id="KW-1133">Transmembrane helix</keyword>
<feature type="transmembrane region" description="Helical" evidence="1">
    <location>
        <begin position="6"/>
        <end position="30"/>
    </location>
</feature>
<dbReference type="InterPro" id="IPR013320">
    <property type="entry name" value="ConA-like_dom_sf"/>
</dbReference>
<dbReference type="GO" id="GO:0005790">
    <property type="term" value="C:smooth endoplasmic reticulum"/>
    <property type="evidence" value="ECO:0007669"/>
    <property type="project" value="TreeGrafter"/>
</dbReference>
<reference evidence="5" key="1">
    <citation type="submission" date="2016-06" db="UniProtKB">
        <authorList>
            <consortium name="WormBaseParasite"/>
        </authorList>
    </citation>
    <scope>IDENTIFICATION</scope>
</reference>
<dbReference type="OrthoDB" id="300855at2759"/>
<dbReference type="GO" id="GO:0042383">
    <property type="term" value="C:sarcolemma"/>
    <property type="evidence" value="ECO:0007669"/>
    <property type="project" value="TreeGrafter"/>
</dbReference>
<dbReference type="GO" id="GO:0034704">
    <property type="term" value="C:calcium channel complex"/>
    <property type="evidence" value="ECO:0007669"/>
    <property type="project" value="TreeGrafter"/>
</dbReference>
<dbReference type="InterPro" id="IPR015925">
    <property type="entry name" value="Ryanodine_IP3_receptor"/>
</dbReference>
<evidence type="ECO:0000313" key="3">
    <source>
        <dbReference type="EMBL" id="VDK60142.1"/>
    </source>
</evidence>
<dbReference type="GO" id="GO:0030018">
    <property type="term" value="C:Z disc"/>
    <property type="evidence" value="ECO:0007669"/>
    <property type="project" value="TreeGrafter"/>
</dbReference>
<gene>
    <name evidence="3" type="ORF">GPUH_LOCUS7926</name>
</gene>
<dbReference type="Pfam" id="PF00622">
    <property type="entry name" value="SPRY"/>
    <property type="match status" value="1"/>
</dbReference>
<dbReference type="GO" id="GO:0033017">
    <property type="term" value="C:sarcoplasmic reticulum membrane"/>
    <property type="evidence" value="ECO:0007669"/>
    <property type="project" value="TreeGrafter"/>
</dbReference>
<evidence type="ECO:0000313" key="4">
    <source>
        <dbReference type="Proteomes" id="UP000271098"/>
    </source>
</evidence>
<organism evidence="5">
    <name type="scientific">Gongylonema pulchrum</name>
    <dbReference type="NCBI Taxonomy" id="637853"/>
    <lineage>
        <taxon>Eukaryota</taxon>
        <taxon>Metazoa</taxon>
        <taxon>Ecdysozoa</taxon>
        <taxon>Nematoda</taxon>
        <taxon>Chromadorea</taxon>
        <taxon>Rhabditida</taxon>
        <taxon>Spirurina</taxon>
        <taxon>Spiruromorpha</taxon>
        <taxon>Spiruroidea</taxon>
        <taxon>Gongylonematidae</taxon>
        <taxon>Gongylonema</taxon>
    </lineage>
</organism>
<evidence type="ECO:0000313" key="5">
    <source>
        <dbReference type="WBParaSite" id="GPUH_0000793001-mRNA-1"/>
    </source>
</evidence>
<evidence type="ECO:0000259" key="2">
    <source>
        <dbReference type="PROSITE" id="PS50188"/>
    </source>
</evidence>
<dbReference type="Gene3D" id="2.60.120.920">
    <property type="match status" value="1"/>
</dbReference>
<dbReference type="SUPFAM" id="SSF49899">
    <property type="entry name" value="Concanavalin A-like lectins/glucanases"/>
    <property type="match status" value="1"/>
</dbReference>
<sequence>MVSVKISIRMASMVGASTAVCFSLFLYIAAGKKRVVWDRKLEKGDIVGCSLDLNIPQIHFTVNGKPTSGLFKNFNIDGYFFPVMSLSAKVR</sequence>
<name>A0A183DGT0_9BILA</name>
<dbReference type="InterPro" id="IPR001870">
    <property type="entry name" value="B30.2/SPRY"/>
</dbReference>
<proteinExistence type="predicted"/>
<keyword evidence="4" id="KW-1185">Reference proteome</keyword>
<evidence type="ECO:0000256" key="1">
    <source>
        <dbReference type="SAM" id="Phobius"/>
    </source>
</evidence>
<accession>A0A183DGT0</accession>
<dbReference type="InterPro" id="IPR043136">
    <property type="entry name" value="B30.2/SPRY_sf"/>
</dbReference>
<protein>
    <submittedName>
        <fullName evidence="5">B30.2/SPRY domain-containing protein</fullName>
    </submittedName>
</protein>
<keyword evidence="1" id="KW-0472">Membrane</keyword>
<feature type="domain" description="B30.2/SPRY" evidence="2">
    <location>
        <begin position="1"/>
        <end position="91"/>
    </location>
</feature>
<dbReference type="GO" id="GO:0005219">
    <property type="term" value="F:ryanodine-sensitive calcium-release channel activity"/>
    <property type="evidence" value="ECO:0007669"/>
    <property type="project" value="TreeGrafter"/>
</dbReference>
<dbReference type="PANTHER" id="PTHR46399:SF8">
    <property type="entry name" value="B30.2_SPRY DOMAIN-CONTAINING PROTEIN"/>
    <property type="match status" value="1"/>
</dbReference>
<dbReference type="InterPro" id="IPR003877">
    <property type="entry name" value="SPRY_dom"/>
</dbReference>
<reference evidence="3 4" key="2">
    <citation type="submission" date="2018-11" db="EMBL/GenBank/DDBJ databases">
        <authorList>
            <consortium name="Pathogen Informatics"/>
        </authorList>
    </citation>
    <scope>NUCLEOTIDE SEQUENCE [LARGE SCALE GENOMIC DNA]</scope>
</reference>
<dbReference type="WBParaSite" id="GPUH_0000793001-mRNA-1">
    <property type="protein sequence ID" value="GPUH_0000793001-mRNA-1"/>
    <property type="gene ID" value="GPUH_0000793001"/>
</dbReference>
<dbReference type="PROSITE" id="PS50188">
    <property type="entry name" value="B302_SPRY"/>
    <property type="match status" value="1"/>
</dbReference>
<dbReference type="EMBL" id="UYRT01021725">
    <property type="protein sequence ID" value="VDK60142.1"/>
    <property type="molecule type" value="Genomic_DNA"/>
</dbReference>
<dbReference type="Proteomes" id="UP000271098">
    <property type="component" value="Unassembled WGS sequence"/>
</dbReference>